<sequence length="100" mass="10583">MLVSVEGRANMSLPKFIVGMMFALAIVIGWSYFNGASPGTIVLRAVICAVIIQAGYFLLVFAMIGRATPTSAGKAREADRGAILNKAAEGEKLSARRGLH</sequence>
<dbReference type="RefSeq" id="WP_320234518.1">
    <property type="nucleotide sequence ID" value="NZ_JAVIJF010000013.1"/>
</dbReference>
<keyword evidence="3" id="KW-1185">Reference proteome</keyword>
<dbReference type="Proteomes" id="UP001276840">
    <property type="component" value="Unassembled WGS sequence"/>
</dbReference>
<feature type="transmembrane region" description="Helical" evidence="1">
    <location>
        <begin position="12"/>
        <end position="33"/>
    </location>
</feature>
<reference evidence="2 3" key="1">
    <citation type="submission" date="2023-08" db="EMBL/GenBank/DDBJ databases">
        <title>Implementing the SeqCode for naming new Mesorhizobium species isolated from Vachellia karroo root nodules.</title>
        <authorList>
            <person name="Van Lill M."/>
        </authorList>
    </citation>
    <scope>NUCLEOTIDE SEQUENCE [LARGE SCALE GENOMIC DNA]</scope>
    <source>
        <strain evidence="2 3">MSK 1335</strain>
    </source>
</reference>
<feature type="transmembrane region" description="Helical" evidence="1">
    <location>
        <begin position="39"/>
        <end position="64"/>
    </location>
</feature>
<protein>
    <submittedName>
        <fullName evidence="2">Exopolysaccharide production repressor exox</fullName>
    </submittedName>
</protein>
<gene>
    <name evidence="2" type="ORF">RFM68_18860</name>
</gene>
<accession>A0ABU4ZMH3</accession>
<evidence type="ECO:0000313" key="3">
    <source>
        <dbReference type="Proteomes" id="UP001276840"/>
    </source>
</evidence>
<keyword evidence="1" id="KW-0812">Transmembrane</keyword>
<proteinExistence type="predicted"/>
<keyword evidence="1" id="KW-1133">Transmembrane helix</keyword>
<keyword evidence="1" id="KW-0472">Membrane</keyword>
<evidence type="ECO:0000256" key="1">
    <source>
        <dbReference type="SAM" id="Phobius"/>
    </source>
</evidence>
<dbReference type="EMBL" id="JAVIJF010000013">
    <property type="protein sequence ID" value="MDX8526566.1"/>
    <property type="molecule type" value="Genomic_DNA"/>
</dbReference>
<comment type="caution">
    <text evidence="2">The sequence shown here is derived from an EMBL/GenBank/DDBJ whole genome shotgun (WGS) entry which is preliminary data.</text>
</comment>
<organism evidence="2 3">
    <name type="scientific">Mesorhizobium montanum</name>
    <dbReference type="NCBI Taxonomy" id="3072323"/>
    <lineage>
        <taxon>Bacteria</taxon>
        <taxon>Pseudomonadati</taxon>
        <taxon>Pseudomonadota</taxon>
        <taxon>Alphaproteobacteria</taxon>
        <taxon>Hyphomicrobiales</taxon>
        <taxon>Phyllobacteriaceae</taxon>
        <taxon>Mesorhizobium</taxon>
    </lineage>
</organism>
<name>A0ABU4ZMH3_9HYPH</name>
<evidence type="ECO:0000313" key="2">
    <source>
        <dbReference type="EMBL" id="MDX8526566.1"/>
    </source>
</evidence>